<dbReference type="AlphaFoldDB" id="A0A3N6QVW4"/>
<sequence length="151" mass="17328">MQMSHEEKWAMLNQEERQREILKSERAMLAWKEEEWVMLRTVACASGLGRSPERSPTGHPGVCRLLATERLISPRLDPYGSIPRKNALVDILRQKNEWRKGQVSLRGVAYLKISGFSLKYGCFLGKRVDSLLRNRHTLALQHPQQCAFLAA</sequence>
<dbReference type="Proteomes" id="UP000266723">
    <property type="component" value="Unassembled WGS sequence"/>
</dbReference>
<evidence type="ECO:0000313" key="2">
    <source>
        <dbReference type="EMBL" id="KAF3520067.1"/>
    </source>
</evidence>
<comment type="caution">
    <text evidence="1">The sequence shown here is derived from an EMBL/GenBank/DDBJ whole genome shotgun (WGS) entry which is preliminary data.</text>
</comment>
<proteinExistence type="predicted"/>
<keyword evidence="3" id="KW-1185">Reference proteome</keyword>
<evidence type="ECO:0000313" key="1">
    <source>
        <dbReference type="EMBL" id="KAF2593520.1"/>
    </source>
</evidence>
<name>A0A3N6QVW4_BRACR</name>
<dbReference type="EMBL" id="QGKV02001556">
    <property type="protein sequence ID" value="KAF3520067.1"/>
    <property type="molecule type" value="Genomic_DNA"/>
</dbReference>
<reference evidence="1" key="1">
    <citation type="submission" date="2019-12" db="EMBL/GenBank/DDBJ databases">
        <title>Genome sequencing and annotation of Brassica cretica.</title>
        <authorList>
            <person name="Studholme D.J."/>
            <person name="Sarris P.F."/>
        </authorList>
    </citation>
    <scope>NUCLEOTIDE SEQUENCE</scope>
    <source>
        <strain evidence="1">PFS-102/07</strain>
        <tissue evidence="1">Leaf</tissue>
    </source>
</reference>
<gene>
    <name evidence="2" type="ORF">DY000_02060903</name>
    <name evidence="1" type="ORF">F2Q70_00043623</name>
</gene>
<reference evidence="2" key="2">
    <citation type="submission" date="2019-12" db="EMBL/GenBank/DDBJ databases">
        <authorList>
            <person name="Studholme D.J."/>
            <person name="Sarris P."/>
        </authorList>
    </citation>
    <scope>NUCLEOTIDE SEQUENCE</scope>
    <source>
        <strain evidence="2">PFS-1207/04</strain>
        <tissue evidence="2">Leaf</tissue>
    </source>
</reference>
<reference evidence="2 3" key="3">
    <citation type="journal article" date="2020" name="BMC Genomics">
        <title>Intraspecific diversification of the crop wild relative Brassica cretica Lam. using demographic model selection.</title>
        <authorList>
            <person name="Kioukis A."/>
            <person name="Michalopoulou V.A."/>
            <person name="Briers L."/>
            <person name="Pirintsos S."/>
            <person name="Studholme D.J."/>
            <person name="Pavlidis P."/>
            <person name="Sarris P.F."/>
        </authorList>
    </citation>
    <scope>NUCLEOTIDE SEQUENCE [LARGE SCALE GENOMIC DNA]</scope>
    <source>
        <strain evidence="3">cv. PFS-1207/04</strain>
        <strain evidence="2">PFS-1207/04</strain>
    </source>
</reference>
<protein>
    <submittedName>
        <fullName evidence="1">Uncharacterized protein</fullName>
    </submittedName>
</protein>
<evidence type="ECO:0000313" key="3">
    <source>
        <dbReference type="Proteomes" id="UP000266723"/>
    </source>
</evidence>
<organism evidence="1">
    <name type="scientific">Brassica cretica</name>
    <name type="common">Mustard</name>
    <dbReference type="NCBI Taxonomy" id="69181"/>
    <lineage>
        <taxon>Eukaryota</taxon>
        <taxon>Viridiplantae</taxon>
        <taxon>Streptophyta</taxon>
        <taxon>Embryophyta</taxon>
        <taxon>Tracheophyta</taxon>
        <taxon>Spermatophyta</taxon>
        <taxon>Magnoliopsida</taxon>
        <taxon>eudicotyledons</taxon>
        <taxon>Gunneridae</taxon>
        <taxon>Pentapetalae</taxon>
        <taxon>rosids</taxon>
        <taxon>malvids</taxon>
        <taxon>Brassicales</taxon>
        <taxon>Brassicaceae</taxon>
        <taxon>Brassiceae</taxon>
        <taxon>Brassica</taxon>
    </lineage>
</organism>
<dbReference type="EMBL" id="QGKY02000164">
    <property type="protein sequence ID" value="KAF2593520.1"/>
    <property type="molecule type" value="Genomic_DNA"/>
</dbReference>
<accession>A0A3N6QVW4</accession>